<accession>A0A7S4G5Z8</accession>
<name>A0A7S4G5Z8_9EUGL</name>
<protein>
    <recommendedName>
        <fullName evidence="4">CBS domain-containing protein</fullName>
    </recommendedName>
</protein>
<feature type="domain" description="CBS" evidence="4">
    <location>
        <begin position="188"/>
        <end position="245"/>
    </location>
</feature>
<feature type="signal peptide" evidence="3">
    <location>
        <begin position="1"/>
        <end position="23"/>
    </location>
</feature>
<feature type="chain" id="PRO_5031026007" description="CBS domain-containing protein" evidence="3">
    <location>
        <begin position="24"/>
        <end position="491"/>
    </location>
</feature>
<reference evidence="5" key="1">
    <citation type="submission" date="2021-01" db="EMBL/GenBank/DDBJ databases">
        <authorList>
            <person name="Corre E."/>
            <person name="Pelletier E."/>
            <person name="Niang G."/>
            <person name="Scheremetjew M."/>
            <person name="Finn R."/>
            <person name="Kale V."/>
            <person name="Holt S."/>
            <person name="Cochrane G."/>
            <person name="Meng A."/>
            <person name="Brown T."/>
            <person name="Cohen L."/>
        </authorList>
    </citation>
    <scope>NUCLEOTIDE SEQUENCE</scope>
    <source>
        <strain evidence="5">CCMP1594</strain>
    </source>
</reference>
<dbReference type="InterPro" id="IPR051257">
    <property type="entry name" value="Diverse_CBS-Domain"/>
</dbReference>
<dbReference type="CDD" id="cd02205">
    <property type="entry name" value="CBS_pair_SF"/>
    <property type="match status" value="1"/>
</dbReference>
<dbReference type="InterPro" id="IPR046342">
    <property type="entry name" value="CBS_dom_sf"/>
</dbReference>
<gene>
    <name evidence="5" type="ORF">EGYM00163_LOCUS37735</name>
</gene>
<evidence type="ECO:0000256" key="3">
    <source>
        <dbReference type="SAM" id="SignalP"/>
    </source>
</evidence>
<dbReference type="AlphaFoldDB" id="A0A7S4G5Z8"/>
<evidence type="ECO:0000256" key="2">
    <source>
        <dbReference type="PROSITE-ProRule" id="PRU00703"/>
    </source>
</evidence>
<evidence type="ECO:0000259" key="4">
    <source>
        <dbReference type="PROSITE" id="PS51371"/>
    </source>
</evidence>
<keyword evidence="1 2" id="KW-0129">CBS domain</keyword>
<dbReference type="SMART" id="SM00116">
    <property type="entry name" value="CBS"/>
    <property type="match status" value="4"/>
</dbReference>
<feature type="domain" description="CBS" evidence="4">
    <location>
        <begin position="122"/>
        <end position="181"/>
    </location>
</feature>
<feature type="domain" description="CBS" evidence="4">
    <location>
        <begin position="389"/>
        <end position="449"/>
    </location>
</feature>
<dbReference type="PROSITE" id="PS51371">
    <property type="entry name" value="CBS"/>
    <property type="match status" value="3"/>
</dbReference>
<proteinExistence type="predicted"/>
<dbReference type="Pfam" id="PF00571">
    <property type="entry name" value="CBS"/>
    <property type="match status" value="3"/>
</dbReference>
<organism evidence="5">
    <name type="scientific">Eutreptiella gymnastica</name>
    <dbReference type="NCBI Taxonomy" id="73025"/>
    <lineage>
        <taxon>Eukaryota</taxon>
        <taxon>Discoba</taxon>
        <taxon>Euglenozoa</taxon>
        <taxon>Euglenida</taxon>
        <taxon>Spirocuta</taxon>
        <taxon>Euglenophyceae</taxon>
        <taxon>Eutreptiales</taxon>
        <taxon>Eutreptiaceae</taxon>
        <taxon>Eutreptiella</taxon>
    </lineage>
</organism>
<dbReference type="PANTHER" id="PTHR43080">
    <property type="entry name" value="CBS DOMAIN-CONTAINING PROTEIN CBSX3, MITOCHONDRIAL"/>
    <property type="match status" value="1"/>
</dbReference>
<sequence>MSFLPVFLPAAAAILYMSCTVCCYYPKENESEDQDERTNDEEPAFAFRKQIAAKRRRKMPQPCAMPPLPNCNPVELVYYLSPYCMKGTSMGNQRPADGVALALNPSHASKGKGQRLLVRNYMTPICEVPSTGPNATIVEAVATMKHQEVSKILVVQSGVAIGLLTLNCVLQEVIIAGRSKESPVKDIMVQDLHTIDCDSTHDDAVHLLHKKVVHCLVVSGEDGQCLGVVTSYDIARLDAKLLHVSITNASTCSVSHERSAHDREDYGTMKQNCQNEFLGSVQQVGSDYSMLLPEGSIVDTPISEPSDSGSGLALLAPQATDIMIPKDRVLVCATSMPVAQVAAGLFEKRSTAAVVMQCNTKAVGIVTRPSVILSCILGQDDGQGPVSAIMDTPVTIKPDFSRNQAASMIHRYKVHHLVVADEEEVFLGMVTSLDIARMDAATLRRNLDTMRSGSPVEVTDDNADFGMVQIGTRVSVTLDATCISSNNDSQC</sequence>
<dbReference type="Gene3D" id="3.10.580.10">
    <property type="entry name" value="CBS-domain"/>
    <property type="match status" value="2"/>
</dbReference>
<evidence type="ECO:0000313" key="5">
    <source>
        <dbReference type="EMBL" id="CAE0826478.1"/>
    </source>
</evidence>
<dbReference type="EMBL" id="HBJA01109375">
    <property type="protein sequence ID" value="CAE0826478.1"/>
    <property type="molecule type" value="Transcribed_RNA"/>
</dbReference>
<dbReference type="PANTHER" id="PTHR43080:SF29">
    <property type="entry name" value="OS02G0818000 PROTEIN"/>
    <property type="match status" value="1"/>
</dbReference>
<dbReference type="InterPro" id="IPR000644">
    <property type="entry name" value="CBS_dom"/>
</dbReference>
<keyword evidence="3" id="KW-0732">Signal</keyword>
<evidence type="ECO:0000256" key="1">
    <source>
        <dbReference type="ARBA" id="ARBA00023122"/>
    </source>
</evidence>
<dbReference type="SUPFAM" id="SSF54631">
    <property type="entry name" value="CBS-domain pair"/>
    <property type="match status" value="2"/>
</dbReference>